<feature type="transmembrane region" description="Helical" evidence="2">
    <location>
        <begin position="218"/>
        <end position="241"/>
    </location>
</feature>
<evidence type="ECO:0000313" key="3">
    <source>
        <dbReference type="EMBL" id="CEG40329.1"/>
    </source>
</evidence>
<keyword evidence="2" id="KW-0812">Transmembrane</keyword>
<feature type="compositionally biased region" description="Basic and acidic residues" evidence="1">
    <location>
        <begin position="48"/>
        <end position="57"/>
    </location>
</feature>
<keyword evidence="2" id="KW-1133">Transmembrane helix</keyword>
<keyword evidence="2" id="KW-0472">Membrane</keyword>
<evidence type="ECO:0008006" key="5">
    <source>
        <dbReference type="Google" id="ProtNLM"/>
    </source>
</evidence>
<dbReference type="Proteomes" id="UP000054928">
    <property type="component" value="Unassembled WGS sequence"/>
</dbReference>
<evidence type="ECO:0000313" key="4">
    <source>
        <dbReference type="Proteomes" id="UP000054928"/>
    </source>
</evidence>
<accession>A0A0P1AH90</accession>
<name>A0A0P1AH90_PLAHL</name>
<evidence type="ECO:0000256" key="2">
    <source>
        <dbReference type="SAM" id="Phobius"/>
    </source>
</evidence>
<feature type="transmembrane region" description="Helical" evidence="2">
    <location>
        <begin position="148"/>
        <end position="171"/>
    </location>
</feature>
<reference evidence="4" key="1">
    <citation type="submission" date="2014-09" db="EMBL/GenBank/DDBJ databases">
        <authorList>
            <person name="Sharma Rahul"/>
            <person name="Thines Marco"/>
        </authorList>
    </citation>
    <scope>NUCLEOTIDE SEQUENCE [LARGE SCALE GENOMIC DNA]</scope>
</reference>
<proteinExistence type="predicted"/>
<keyword evidence="4" id="KW-1185">Reference proteome</keyword>
<dbReference type="AlphaFoldDB" id="A0A0P1AH90"/>
<sequence>MLMAAVGPMYVDHRGNLKNYCNDLSAIDADSDSESSLSLSSVEASSSNDDKRDSDCKSDSEFSHYSDQDIRGHFNCDQKSTVTRTATLFDTIGNMIRFDNVGYIAWLVPFTGLCTMLGTELLACTHHFTCSDNYPTLSYAATFRPEGYAFTGGMCLTAIFILASIALFFCFDHRLFSFGLDDDRHVNLLSLLRQRSFWLALRRWRTLDELTAYTLGRLFVNSGLTSSMLFAIFFLCANNVWPNPVGFTAVQEAFFEALAIVCQLLFMGTLSSELARLARLVEHCDYAELNRYD</sequence>
<dbReference type="EMBL" id="CCYD01000472">
    <property type="protein sequence ID" value="CEG40329.1"/>
    <property type="molecule type" value="Genomic_DNA"/>
</dbReference>
<feature type="transmembrane region" description="Helical" evidence="2">
    <location>
        <begin position="103"/>
        <end position="128"/>
    </location>
</feature>
<dbReference type="RefSeq" id="XP_024576698.1">
    <property type="nucleotide sequence ID" value="XM_024725975.1"/>
</dbReference>
<evidence type="ECO:0000256" key="1">
    <source>
        <dbReference type="SAM" id="MobiDB-lite"/>
    </source>
</evidence>
<dbReference type="OrthoDB" id="125769at2759"/>
<organism evidence="3 4">
    <name type="scientific">Plasmopara halstedii</name>
    <name type="common">Downy mildew of sunflower</name>
    <dbReference type="NCBI Taxonomy" id="4781"/>
    <lineage>
        <taxon>Eukaryota</taxon>
        <taxon>Sar</taxon>
        <taxon>Stramenopiles</taxon>
        <taxon>Oomycota</taxon>
        <taxon>Peronosporomycetes</taxon>
        <taxon>Peronosporales</taxon>
        <taxon>Peronosporaceae</taxon>
        <taxon>Plasmopara</taxon>
    </lineage>
</organism>
<feature type="region of interest" description="Disordered" evidence="1">
    <location>
        <begin position="38"/>
        <end position="57"/>
    </location>
</feature>
<feature type="compositionally biased region" description="Low complexity" evidence="1">
    <location>
        <begin position="38"/>
        <end position="47"/>
    </location>
</feature>
<protein>
    <recommendedName>
        <fullName evidence="5">Transmembrane protein</fullName>
    </recommendedName>
</protein>
<feature type="transmembrane region" description="Helical" evidence="2">
    <location>
        <begin position="253"/>
        <end position="270"/>
    </location>
</feature>
<dbReference type="GeneID" id="36405590"/>